<comment type="caution">
    <text evidence="3">The sequence shown here is derived from an EMBL/GenBank/DDBJ whole genome shotgun (WGS) entry which is preliminary data.</text>
</comment>
<feature type="region of interest" description="Disordered" evidence="1">
    <location>
        <begin position="301"/>
        <end position="326"/>
    </location>
</feature>
<proteinExistence type="predicted"/>
<accession>A0AAD2DAJ3</accession>
<name>A0AAD2DAJ3_EUPCR</name>
<organism evidence="3 4">
    <name type="scientific">Euplotes crassus</name>
    <dbReference type="NCBI Taxonomy" id="5936"/>
    <lineage>
        <taxon>Eukaryota</taxon>
        <taxon>Sar</taxon>
        <taxon>Alveolata</taxon>
        <taxon>Ciliophora</taxon>
        <taxon>Intramacronucleata</taxon>
        <taxon>Spirotrichea</taxon>
        <taxon>Hypotrichia</taxon>
        <taxon>Euplotida</taxon>
        <taxon>Euplotidae</taxon>
        <taxon>Moneuplotes</taxon>
    </lineage>
</organism>
<keyword evidence="4" id="KW-1185">Reference proteome</keyword>
<feature type="region of interest" description="Disordered" evidence="1">
    <location>
        <begin position="1"/>
        <end position="23"/>
    </location>
</feature>
<evidence type="ECO:0000259" key="2">
    <source>
        <dbReference type="Pfam" id="PF00134"/>
    </source>
</evidence>
<evidence type="ECO:0000313" key="3">
    <source>
        <dbReference type="EMBL" id="CAI2387289.1"/>
    </source>
</evidence>
<dbReference type="EMBL" id="CAMPGE010029802">
    <property type="protein sequence ID" value="CAI2387289.1"/>
    <property type="molecule type" value="Genomic_DNA"/>
</dbReference>
<gene>
    <name evidence="3" type="ORF">ECRASSUSDP1_LOCUS28918</name>
</gene>
<dbReference type="Gene3D" id="1.10.472.10">
    <property type="entry name" value="Cyclin-like"/>
    <property type="match status" value="2"/>
</dbReference>
<dbReference type="InterPro" id="IPR006671">
    <property type="entry name" value="Cyclin_N"/>
</dbReference>
<sequence>MNKLPSHKITKAQWPRESISPHSKSQICNKNLKAPARHFVTQMNVYSDEKNDEKLYKKVLLEDEKYQNVDLSADFQTNEPKSTSRRQVLKWIYHFGQKFKQSCITIQTAIIYFDKLIGKLPIMHIKHESDLWAATCLLVASKFAEPDMNVVRISDLRKVNKKFKLMVMKKYEKKLCSILNWELNFITPAHYRDSVVDEAHELEYCSKDIYGHNDTIILMSTELRNIKYSTIECACYLYFKDLQDSHIAKTLINSFGSSVRDIKRCIEYLSGYKKPEEKPIHIPKAIKTNMNLTAEIKLPSVDSSHKKNKSVSNTGRSSTFEDSNCPNRSISREQECANKYIQKYNVTSKISKFKEKNSFCQQPLARCESVDVVNNDDMNKSASKLPGFMNRSLIICREKAVLRKRLDLSCEADGSKGSDTTAESRPIAKNYAYGVGRMYYCNSKISSKMKKVRKSQDQNLSQVSIVKSLKMTKDSQLNNSRDSALPPGFSKNNMGTGSKQRRHQRLLKKCRYPLGKKTSLVYSKADRVKVYKISQKELESVPVILTRSRLTNRR</sequence>
<dbReference type="InterPro" id="IPR036915">
    <property type="entry name" value="Cyclin-like_sf"/>
</dbReference>
<feature type="compositionally biased region" description="Basic residues" evidence="1">
    <location>
        <begin position="1"/>
        <end position="10"/>
    </location>
</feature>
<feature type="domain" description="Cyclin N-terminal" evidence="2">
    <location>
        <begin position="69"/>
        <end position="184"/>
    </location>
</feature>
<dbReference type="Pfam" id="PF00134">
    <property type="entry name" value="Cyclin_N"/>
    <property type="match status" value="1"/>
</dbReference>
<feature type="region of interest" description="Disordered" evidence="1">
    <location>
        <begin position="473"/>
        <end position="504"/>
    </location>
</feature>
<dbReference type="PANTHER" id="PTHR10177">
    <property type="entry name" value="CYCLINS"/>
    <property type="match status" value="1"/>
</dbReference>
<evidence type="ECO:0000313" key="4">
    <source>
        <dbReference type="Proteomes" id="UP001295684"/>
    </source>
</evidence>
<feature type="compositionally biased region" description="Polar residues" evidence="1">
    <location>
        <begin position="310"/>
        <end position="326"/>
    </location>
</feature>
<dbReference type="InterPro" id="IPR039361">
    <property type="entry name" value="Cyclin"/>
</dbReference>
<dbReference type="AlphaFoldDB" id="A0AAD2DAJ3"/>
<reference evidence="3" key="1">
    <citation type="submission" date="2023-07" db="EMBL/GenBank/DDBJ databases">
        <authorList>
            <consortium name="AG Swart"/>
            <person name="Singh M."/>
            <person name="Singh A."/>
            <person name="Seah K."/>
            <person name="Emmerich C."/>
        </authorList>
    </citation>
    <scope>NUCLEOTIDE SEQUENCE</scope>
    <source>
        <strain evidence="3">DP1</strain>
    </source>
</reference>
<evidence type="ECO:0000256" key="1">
    <source>
        <dbReference type="SAM" id="MobiDB-lite"/>
    </source>
</evidence>
<dbReference type="Proteomes" id="UP001295684">
    <property type="component" value="Unassembled WGS sequence"/>
</dbReference>
<dbReference type="SUPFAM" id="SSF47954">
    <property type="entry name" value="Cyclin-like"/>
    <property type="match status" value="1"/>
</dbReference>
<protein>
    <recommendedName>
        <fullName evidence="2">Cyclin N-terminal domain-containing protein</fullName>
    </recommendedName>
</protein>